<evidence type="ECO:0000313" key="1">
    <source>
        <dbReference type="EMBL" id="KIE58395.1"/>
    </source>
</evidence>
<gene>
    <name evidence="1" type="ORF">A946_07885</name>
</gene>
<dbReference type="Proteomes" id="UP000031594">
    <property type="component" value="Unassembled WGS sequence"/>
</dbReference>
<proteinExistence type="predicted"/>
<dbReference type="EMBL" id="JQNX01000005">
    <property type="protein sequence ID" value="KIE58395.1"/>
    <property type="molecule type" value="Genomic_DNA"/>
</dbReference>
<comment type="caution">
    <text evidence="1">The sequence shown here is derived from an EMBL/GenBank/DDBJ whole genome shotgun (WGS) entry which is preliminary data.</text>
</comment>
<accession>A0ABR4ZVV4</accession>
<organism evidence="1 2">
    <name type="scientific">Methylacidiphilum kamchatkense Kam1</name>
    <dbReference type="NCBI Taxonomy" id="1202785"/>
    <lineage>
        <taxon>Bacteria</taxon>
        <taxon>Pseudomonadati</taxon>
        <taxon>Verrucomicrobiota</taxon>
        <taxon>Methylacidiphilae</taxon>
        <taxon>Methylacidiphilales</taxon>
        <taxon>Methylacidiphilaceae</taxon>
        <taxon>Methylacidiphilum (ex Ratnadevi et al. 2023)</taxon>
    </lineage>
</organism>
<protein>
    <submittedName>
        <fullName evidence="1">Uncharacterized protein</fullName>
    </submittedName>
</protein>
<keyword evidence="2" id="KW-1185">Reference proteome</keyword>
<reference evidence="1 2" key="1">
    <citation type="submission" date="2014-08" db="EMBL/GenBank/DDBJ databases">
        <title>Methylacidiphilum kamchatkense strain Kam1 draft genome sequence.</title>
        <authorList>
            <person name="Birkeland N.-K."/>
            <person name="Erikstad H.A."/>
        </authorList>
    </citation>
    <scope>NUCLEOTIDE SEQUENCE [LARGE SCALE GENOMIC DNA]</scope>
    <source>
        <strain evidence="1 2">Kam1</strain>
    </source>
</reference>
<sequence length="61" mass="6742">MKISQFLVKLLSSVSLDLGDTGQPIPNIEHTAQVEGVKKNKHPYLQLRTGGAVSKMLTYFL</sequence>
<name>A0ABR4ZVV4_9BACT</name>
<evidence type="ECO:0000313" key="2">
    <source>
        <dbReference type="Proteomes" id="UP000031594"/>
    </source>
</evidence>